<comment type="caution">
    <text evidence="2">The sequence shown here is derived from an EMBL/GenBank/DDBJ whole genome shotgun (WGS) entry which is preliminary data.</text>
</comment>
<dbReference type="Gene3D" id="2.130.10.10">
    <property type="entry name" value="YVTN repeat-like/Quinoprotein amine dehydrogenase"/>
    <property type="match status" value="1"/>
</dbReference>
<feature type="domain" description="Pyrrolo-quinoline quinone repeat" evidence="1">
    <location>
        <begin position="105"/>
        <end position="340"/>
    </location>
</feature>
<evidence type="ECO:0000313" key="3">
    <source>
        <dbReference type="Proteomes" id="UP000253977"/>
    </source>
</evidence>
<protein>
    <submittedName>
        <fullName evidence="2">Quinoprotein</fullName>
    </submittedName>
</protein>
<evidence type="ECO:0000259" key="1">
    <source>
        <dbReference type="Pfam" id="PF13360"/>
    </source>
</evidence>
<accession>A0A369TQE4</accession>
<dbReference type="SUPFAM" id="SSF50998">
    <property type="entry name" value="Quinoprotein alcohol dehydrogenase-like"/>
    <property type="match status" value="1"/>
</dbReference>
<dbReference type="Proteomes" id="UP000253977">
    <property type="component" value="Unassembled WGS sequence"/>
</dbReference>
<dbReference type="Pfam" id="PF13360">
    <property type="entry name" value="PQQ_2"/>
    <property type="match status" value="2"/>
</dbReference>
<reference evidence="2 3" key="1">
    <citation type="submission" date="2018-07" db="EMBL/GenBank/DDBJ databases">
        <title>Thalassococcus profundi sp. nov., a marine bacterium isolated from deep seawater of Okinawa Trough.</title>
        <authorList>
            <person name="Yu M."/>
        </authorList>
    </citation>
    <scope>NUCLEOTIDE SEQUENCE [LARGE SCALE GENOMIC DNA]</scope>
    <source>
        <strain evidence="2 3">WRAS1</strain>
    </source>
</reference>
<dbReference type="PANTHER" id="PTHR34512:SF30">
    <property type="entry name" value="OUTER MEMBRANE PROTEIN ASSEMBLY FACTOR BAMB"/>
    <property type="match status" value="1"/>
</dbReference>
<feature type="domain" description="Pyrrolo-quinoline quinone repeat" evidence="1">
    <location>
        <begin position="365"/>
        <end position="424"/>
    </location>
</feature>
<dbReference type="EMBL" id="QPMK01000003">
    <property type="protein sequence ID" value="RDD67488.1"/>
    <property type="molecule type" value="Genomic_DNA"/>
</dbReference>
<dbReference type="AlphaFoldDB" id="A0A369TQE4"/>
<dbReference type="OrthoDB" id="5290752at2"/>
<dbReference type="PANTHER" id="PTHR34512">
    <property type="entry name" value="CELL SURFACE PROTEIN"/>
    <property type="match status" value="1"/>
</dbReference>
<dbReference type="InterPro" id="IPR002372">
    <property type="entry name" value="PQQ_rpt_dom"/>
</dbReference>
<dbReference type="InterPro" id="IPR018391">
    <property type="entry name" value="PQQ_b-propeller_rpt"/>
</dbReference>
<dbReference type="SMART" id="SM00564">
    <property type="entry name" value="PQQ"/>
    <property type="match status" value="6"/>
</dbReference>
<proteinExistence type="predicted"/>
<dbReference type="InterPro" id="IPR015943">
    <property type="entry name" value="WD40/YVTN_repeat-like_dom_sf"/>
</dbReference>
<dbReference type="InterPro" id="IPR011047">
    <property type="entry name" value="Quinoprotein_ADH-like_sf"/>
</dbReference>
<gene>
    <name evidence="2" type="ORF">DU478_05995</name>
</gene>
<sequence length="425" mass="44529">MAACAEREVILPGERLGIRAGLLGEAPEADPVNQARAAALPAMRSNADWPQSAVSPATRTDHAAYSGAFSPLWSVNIGQGDKKRVRLNVDPIVAGGRIFTMDSAHTVTAVSTAGQVLWTRDLTPLRDDNSQAQGGGLAAGGGRIYAASGFGTVTALDPATGAEFWTQEVDNTATGAPTYLDGLVYVTSGDSVGWAIEADTGRVRWQIDGVSDINNVAGAPAPAVNDDRVIFSFGGGTLQSAFRKGGLRLWNADVAGTRNGFSIGKIDDITGDPLISGNTLYVGNHSGRVVAFDVNSGDRLWTARDGALNPIWPAGDSVYFVSDRNQLIRLDATDGSQVWAVDLPGYEPTRNPQRRRDSFYAMHGPILAGGRLIVAGSDGALRAFDPADGRLVGTAPLANGATTRPVVAGGVLYVVNTRGELLAFR</sequence>
<evidence type="ECO:0000313" key="2">
    <source>
        <dbReference type="EMBL" id="RDD67488.1"/>
    </source>
</evidence>
<organism evidence="2 3">
    <name type="scientific">Thalassococcus profundi</name>
    <dbReference type="NCBI Taxonomy" id="2282382"/>
    <lineage>
        <taxon>Bacteria</taxon>
        <taxon>Pseudomonadati</taxon>
        <taxon>Pseudomonadota</taxon>
        <taxon>Alphaproteobacteria</taxon>
        <taxon>Rhodobacterales</taxon>
        <taxon>Roseobacteraceae</taxon>
        <taxon>Thalassococcus</taxon>
    </lineage>
</organism>
<keyword evidence="3" id="KW-1185">Reference proteome</keyword>
<name>A0A369TQE4_9RHOB</name>